<comment type="caution">
    <text evidence="1">The sequence shown here is derived from an EMBL/GenBank/DDBJ whole genome shotgun (WGS) entry which is preliminary data.</text>
</comment>
<dbReference type="AlphaFoldDB" id="A0A072NWN8"/>
<sequence length="35" mass="3988">MKIQKQRVSDEYEFLPGALEIIENPPSPLVDLLFG</sequence>
<dbReference type="EMBL" id="JJRY01000013">
    <property type="protein sequence ID" value="KEF37625.1"/>
    <property type="molecule type" value="Genomic_DNA"/>
</dbReference>
<proteinExistence type="predicted"/>
<evidence type="ECO:0000313" key="1">
    <source>
        <dbReference type="EMBL" id="KEF37625.1"/>
    </source>
</evidence>
<organism evidence="1 2">
    <name type="scientific">Schinkia azotoformans MEV2011</name>
    <dbReference type="NCBI Taxonomy" id="1348973"/>
    <lineage>
        <taxon>Bacteria</taxon>
        <taxon>Bacillati</taxon>
        <taxon>Bacillota</taxon>
        <taxon>Bacilli</taxon>
        <taxon>Bacillales</taxon>
        <taxon>Bacillaceae</taxon>
        <taxon>Calidifontibacillus/Schinkia group</taxon>
        <taxon>Schinkia</taxon>
    </lineage>
</organism>
<name>A0A072NWN8_SCHAZ</name>
<accession>A0A072NWN8</accession>
<protein>
    <submittedName>
        <fullName evidence="1">Uncharacterized protein</fullName>
    </submittedName>
</protein>
<gene>
    <name evidence="1" type="ORF">M670_03207</name>
</gene>
<evidence type="ECO:0000313" key="2">
    <source>
        <dbReference type="Proteomes" id="UP000027936"/>
    </source>
</evidence>
<reference evidence="1 2" key="1">
    <citation type="submission" date="2014-04" db="EMBL/GenBank/DDBJ databases">
        <title>Draft genome sequence of Bacillus azotoformans MEV2011, a (co-) denitrifying strain unable to grow in the presence of oxygen.</title>
        <authorList>
            <person name="Nielsen M."/>
            <person name="Schreiber L."/>
            <person name="Finster K."/>
            <person name="Schramm A."/>
        </authorList>
    </citation>
    <scope>NUCLEOTIDE SEQUENCE [LARGE SCALE GENOMIC DNA]</scope>
    <source>
        <strain evidence="1 2">MEV2011</strain>
    </source>
</reference>
<dbReference type="Proteomes" id="UP000027936">
    <property type="component" value="Unassembled WGS sequence"/>
</dbReference>